<feature type="binding site" evidence="15">
    <location>
        <position position="283"/>
    </location>
    <ligand>
        <name>Zn(2+)</name>
        <dbReference type="ChEBI" id="CHEBI:29105"/>
        <note>catalytic</note>
    </ligand>
</feature>
<dbReference type="InterPro" id="IPR036383">
    <property type="entry name" value="TSP1_rpt_sf"/>
</dbReference>
<keyword evidence="11" id="KW-0865">Zymogen</keyword>
<keyword evidence="13" id="KW-0325">Glycoprotein</keyword>
<dbReference type="InterPro" id="IPR024079">
    <property type="entry name" value="MetalloPept_cat_dom_sf"/>
</dbReference>
<evidence type="ECO:0000256" key="4">
    <source>
        <dbReference type="ARBA" id="ARBA00022536"/>
    </source>
</evidence>
<keyword evidence="7 16" id="KW-0732">Signal</keyword>
<accession>A0A8S1GRU6</accession>
<dbReference type="Pfam" id="PF01400">
    <property type="entry name" value="Astacin"/>
    <property type="match status" value="1"/>
</dbReference>
<sequence>MKTFFLLTFVPLFVFSQPPDFFGFPDGPPPPFFRHRHRFGGPPPFGPPPFGPPPFRRRWGPFPPPDFPPMQPEPPETQPPAPVIPEPQPPSISGPIYTQQIDSVISSINSHTAAFQQPGQSYDQVLQVMKQFYGRKANTEYDIAKVQLPMNGLNNELSANRAVAPALFESDMVLTVSQIKKIASDGFRVKRKMNVNGTTWSTSVSYRFLDTDAEWQKQIKSALNYFERNTCIRFRQNGPGTDYIAFNRGEGCYSSVGRLGGAQEISIGYGCETLGIISHEVSHALGFWHEQARPERDSYVRIRFDNIVQGTQGQFDKRRPSEVRDYGIPYDYGSVMHYAAQSFSQSSALNAIETVDPHFMSTIGNRVEPSFLDLKLLNKAFCAGVCRNQLRCQHGGYPDPNSCGKCKCPTGLEGTFCEKLQTSNCGVELPAAGSRWRNISYSGTSDCYWRVQAPNNGKVRFELTYVMYKCNPVCEEFVEIKYDTNHETTGFRECCRATKGELISRGSSIIIISKAAQNSQFVLRYKLEGGAPPRPNRTLPKASTWSGWSSCSEKCGACGTQYRTRGQERQSRACDTQPCTPGTTRGKRSLYREPRAYIPWCCARFILKNNVCVPVR</sequence>
<feature type="domain" description="EGF-like" evidence="18">
    <location>
        <begin position="378"/>
        <end position="418"/>
    </location>
</feature>
<dbReference type="Proteomes" id="UP000835052">
    <property type="component" value="Unassembled WGS sequence"/>
</dbReference>
<dbReference type="CDD" id="cd04280">
    <property type="entry name" value="ZnMc_astacin_like"/>
    <property type="match status" value="1"/>
</dbReference>
<dbReference type="SMART" id="SM00209">
    <property type="entry name" value="TSP1"/>
    <property type="match status" value="1"/>
</dbReference>
<evidence type="ECO:0000256" key="2">
    <source>
        <dbReference type="ARBA" id="ARBA00004613"/>
    </source>
</evidence>
<feature type="domain" description="Peptidase M12A" evidence="19">
    <location>
        <begin position="191"/>
        <end position="383"/>
    </location>
</feature>
<comment type="function">
    <text evidence="1">Metalloprotease.</text>
</comment>
<dbReference type="InterPro" id="IPR006026">
    <property type="entry name" value="Peptidase_Metallo"/>
</dbReference>
<keyword evidence="10 15" id="KW-0482">Metalloprotease</keyword>
<feature type="binding site" evidence="15">
    <location>
        <position position="289"/>
    </location>
    <ligand>
        <name>Zn(2+)</name>
        <dbReference type="ChEBI" id="CHEBI:29105"/>
        <note>catalytic</note>
    </ligand>
</feature>
<dbReference type="InterPro" id="IPR000742">
    <property type="entry name" value="EGF"/>
</dbReference>
<evidence type="ECO:0000256" key="12">
    <source>
        <dbReference type="ARBA" id="ARBA00023157"/>
    </source>
</evidence>
<keyword evidence="4 14" id="KW-0245">EGF-like domain</keyword>
<keyword evidence="6 15" id="KW-0479">Metal-binding</keyword>
<dbReference type="OrthoDB" id="431034at2759"/>
<dbReference type="GO" id="GO:0006508">
    <property type="term" value="P:proteolysis"/>
    <property type="evidence" value="ECO:0007669"/>
    <property type="project" value="UniProtKB-KW"/>
</dbReference>
<gene>
    <name evidence="20" type="ORF">CAUJ_LOCUS1322</name>
</gene>
<comment type="caution">
    <text evidence="14">Lacks conserved residue(s) required for the propagation of feature annotation.</text>
</comment>
<evidence type="ECO:0000256" key="15">
    <source>
        <dbReference type="PROSITE-ProRule" id="PRU01211"/>
    </source>
</evidence>
<dbReference type="PROSITE" id="PS51864">
    <property type="entry name" value="ASTACIN"/>
    <property type="match status" value="1"/>
</dbReference>
<dbReference type="EMBL" id="CAJGYM010000002">
    <property type="protein sequence ID" value="CAD6185403.1"/>
    <property type="molecule type" value="Genomic_DNA"/>
</dbReference>
<dbReference type="PRINTS" id="PR00480">
    <property type="entry name" value="ASTACIN"/>
</dbReference>
<reference evidence="20" key="1">
    <citation type="submission" date="2020-10" db="EMBL/GenBank/DDBJ databases">
        <authorList>
            <person name="Kikuchi T."/>
        </authorList>
    </citation>
    <scope>NUCLEOTIDE SEQUENCE</scope>
    <source>
        <strain evidence="20">NKZ352</strain>
    </source>
</reference>
<name>A0A8S1GRU6_9PELO</name>
<feature type="compositionally biased region" description="Pro residues" evidence="17">
    <location>
        <begin position="61"/>
        <end position="82"/>
    </location>
</feature>
<dbReference type="PROSITE" id="PS00022">
    <property type="entry name" value="EGF_1"/>
    <property type="match status" value="1"/>
</dbReference>
<keyword evidence="9 15" id="KW-0862">Zinc</keyword>
<evidence type="ECO:0000256" key="6">
    <source>
        <dbReference type="ARBA" id="ARBA00022723"/>
    </source>
</evidence>
<keyword evidence="3" id="KW-0964">Secreted</keyword>
<dbReference type="PROSITE" id="PS50026">
    <property type="entry name" value="EGF_3"/>
    <property type="match status" value="1"/>
</dbReference>
<organism evidence="20 21">
    <name type="scientific">Caenorhabditis auriculariae</name>
    <dbReference type="NCBI Taxonomy" id="2777116"/>
    <lineage>
        <taxon>Eukaryota</taxon>
        <taxon>Metazoa</taxon>
        <taxon>Ecdysozoa</taxon>
        <taxon>Nematoda</taxon>
        <taxon>Chromadorea</taxon>
        <taxon>Rhabditida</taxon>
        <taxon>Rhabditina</taxon>
        <taxon>Rhabditomorpha</taxon>
        <taxon>Rhabditoidea</taxon>
        <taxon>Rhabditidae</taxon>
        <taxon>Peloderinae</taxon>
        <taxon>Caenorhabditis</taxon>
    </lineage>
</organism>
<dbReference type="InterPro" id="IPR000884">
    <property type="entry name" value="TSP1_rpt"/>
</dbReference>
<dbReference type="SUPFAM" id="SSF49854">
    <property type="entry name" value="Spermadhesin, CUB domain"/>
    <property type="match status" value="1"/>
</dbReference>
<feature type="binding site" evidence="15">
    <location>
        <position position="279"/>
    </location>
    <ligand>
        <name>Zn(2+)</name>
        <dbReference type="ChEBI" id="CHEBI:29105"/>
        <note>catalytic</note>
    </ligand>
</feature>
<feature type="disulfide bond" evidence="14">
    <location>
        <begin position="382"/>
        <end position="392"/>
    </location>
</feature>
<dbReference type="SMART" id="SM00042">
    <property type="entry name" value="CUB"/>
    <property type="match status" value="1"/>
</dbReference>
<evidence type="ECO:0000256" key="13">
    <source>
        <dbReference type="ARBA" id="ARBA00023180"/>
    </source>
</evidence>
<dbReference type="SMART" id="SM00235">
    <property type="entry name" value="ZnMc"/>
    <property type="match status" value="1"/>
</dbReference>
<dbReference type="FunFam" id="3.40.390.10:FF:000048">
    <property type="entry name" value="Zinc metalloproteinase"/>
    <property type="match status" value="1"/>
</dbReference>
<dbReference type="GO" id="GO:0004222">
    <property type="term" value="F:metalloendopeptidase activity"/>
    <property type="evidence" value="ECO:0007669"/>
    <property type="project" value="UniProtKB-UniRule"/>
</dbReference>
<evidence type="ECO:0000256" key="3">
    <source>
        <dbReference type="ARBA" id="ARBA00022525"/>
    </source>
</evidence>
<evidence type="ECO:0000259" key="18">
    <source>
        <dbReference type="PROSITE" id="PS50026"/>
    </source>
</evidence>
<dbReference type="EC" id="3.4.24.-" evidence="16"/>
<evidence type="ECO:0000256" key="16">
    <source>
        <dbReference type="RuleBase" id="RU361183"/>
    </source>
</evidence>
<dbReference type="GO" id="GO:0008270">
    <property type="term" value="F:zinc ion binding"/>
    <property type="evidence" value="ECO:0007669"/>
    <property type="project" value="UniProtKB-UniRule"/>
</dbReference>
<evidence type="ECO:0000256" key="9">
    <source>
        <dbReference type="ARBA" id="ARBA00022833"/>
    </source>
</evidence>
<dbReference type="AlphaFoldDB" id="A0A8S1GRU6"/>
<dbReference type="Gene3D" id="3.40.390.10">
    <property type="entry name" value="Collagenase (Catalytic Domain)"/>
    <property type="match status" value="1"/>
</dbReference>
<feature type="chain" id="PRO_5035968904" description="Metalloendopeptidase" evidence="16">
    <location>
        <begin position="17"/>
        <end position="616"/>
    </location>
</feature>
<protein>
    <recommendedName>
        <fullName evidence="16">Metalloendopeptidase</fullName>
        <ecNumber evidence="16">3.4.24.-</ecNumber>
    </recommendedName>
</protein>
<evidence type="ECO:0000259" key="19">
    <source>
        <dbReference type="PROSITE" id="PS51864"/>
    </source>
</evidence>
<dbReference type="SUPFAM" id="SSF55486">
    <property type="entry name" value="Metalloproteases ('zincins'), catalytic domain"/>
    <property type="match status" value="1"/>
</dbReference>
<dbReference type="Gene3D" id="2.60.120.290">
    <property type="entry name" value="Spermadhesin, CUB domain"/>
    <property type="match status" value="1"/>
</dbReference>
<evidence type="ECO:0000256" key="7">
    <source>
        <dbReference type="ARBA" id="ARBA00022729"/>
    </source>
</evidence>
<dbReference type="InterPro" id="IPR000859">
    <property type="entry name" value="CUB_dom"/>
</dbReference>
<proteinExistence type="predicted"/>
<comment type="cofactor">
    <cofactor evidence="15 16">
        <name>Zn(2+)</name>
        <dbReference type="ChEBI" id="CHEBI:29105"/>
    </cofactor>
    <text evidence="15 16">Binds 1 zinc ion per subunit.</text>
</comment>
<comment type="subcellular location">
    <subcellularLocation>
        <location evidence="2">Secreted</location>
    </subcellularLocation>
</comment>
<feature type="disulfide bond" evidence="14">
    <location>
        <begin position="408"/>
        <end position="417"/>
    </location>
</feature>
<evidence type="ECO:0000256" key="1">
    <source>
        <dbReference type="ARBA" id="ARBA00002657"/>
    </source>
</evidence>
<evidence type="ECO:0000256" key="5">
    <source>
        <dbReference type="ARBA" id="ARBA00022670"/>
    </source>
</evidence>
<evidence type="ECO:0000256" key="8">
    <source>
        <dbReference type="ARBA" id="ARBA00022801"/>
    </source>
</evidence>
<evidence type="ECO:0000313" key="21">
    <source>
        <dbReference type="Proteomes" id="UP000835052"/>
    </source>
</evidence>
<feature type="region of interest" description="Disordered" evidence="17">
    <location>
        <begin position="42"/>
        <end position="82"/>
    </location>
</feature>
<dbReference type="InterPro" id="IPR001506">
    <property type="entry name" value="Peptidase_M12A"/>
</dbReference>
<evidence type="ECO:0000256" key="14">
    <source>
        <dbReference type="PROSITE-ProRule" id="PRU00076"/>
    </source>
</evidence>
<evidence type="ECO:0000256" key="11">
    <source>
        <dbReference type="ARBA" id="ARBA00023145"/>
    </source>
</evidence>
<evidence type="ECO:0000256" key="17">
    <source>
        <dbReference type="SAM" id="MobiDB-lite"/>
    </source>
</evidence>
<dbReference type="InterPro" id="IPR034035">
    <property type="entry name" value="Astacin-like_dom"/>
</dbReference>
<dbReference type="PANTHER" id="PTHR10127:SF823">
    <property type="entry name" value="ZINC METALLOPROTEINASE NAS-33"/>
    <property type="match status" value="1"/>
</dbReference>
<keyword evidence="12 14" id="KW-1015">Disulfide bond</keyword>
<dbReference type="GO" id="GO:0005576">
    <property type="term" value="C:extracellular region"/>
    <property type="evidence" value="ECO:0007669"/>
    <property type="project" value="UniProtKB-SubCell"/>
</dbReference>
<feature type="active site" evidence="15">
    <location>
        <position position="280"/>
    </location>
</feature>
<keyword evidence="8 15" id="KW-0378">Hydrolase</keyword>
<feature type="signal peptide" evidence="16">
    <location>
        <begin position="1"/>
        <end position="16"/>
    </location>
</feature>
<keyword evidence="5 15" id="KW-0645">Protease</keyword>
<keyword evidence="21" id="KW-1185">Reference proteome</keyword>
<dbReference type="SUPFAM" id="SSF82895">
    <property type="entry name" value="TSP-1 type 1 repeat"/>
    <property type="match status" value="1"/>
</dbReference>
<dbReference type="InterPro" id="IPR035914">
    <property type="entry name" value="Sperma_CUB_dom_sf"/>
</dbReference>
<comment type="caution">
    <text evidence="20">The sequence shown here is derived from an EMBL/GenBank/DDBJ whole genome shotgun (WGS) entry which is preliminary data.</text>
</comment>
<dbReference type="PANTHER" id="PTHR10127">
    <property type="entry name" value="DISCOIDIN, CUB, EGF, LAMININ , AND ZINC METALLOPROTEASE DOMAIN CONTAINING"/>
    <property type="match status" value="1"/>
</dbReference>
<evidence type="ECO:0000256" key="10">
    <source>
        <dbReference type="ARBA" id="ARBA00023049"/>
    </source>
</evidence>
<evidence type="ECO:0000313" key="20">
    <source>
        <dbReference type="EMBL" id="CAD6185403.1"/>
    </source>
</evidence>
<dbReference type="PROSITE" id="PS50092">
    <property type="entry name" value="TSP1"/>
    <property type="match status" value="1"/>
</dbReference>
<feature type="compositionally biased region" description="Pro residues" evidence="17">
    <location>
        <begin position="42"/>
        <end position="54"/>
    </location>
</feature>